<feature type="region of interest" description="Disordered" evidence="1">
    <location>
        <begin position="22"/>
        <end position="42"/>
    </location>
</feature>
<feature type="compositionally biased region" description="Basic and acidic residues" evidence="1">
    <location>
        <begin position="22"/>
        <end position="31"/>
    </location>
</feature>
<sequence>MIYTGVIAVTEDSNLIPLNQRTKKEQREIAKKGGKASGKARAEKRDFRAAVTEGLNVQIAQDKIWIQ</sequence>
<evidence type="ECO:0000256" key="1">
    <source>
        <dbReference type="SAM" id="MobiDB-lite"/>
    </source>
</evidence>
<dbReference type="InterPro" id="IPR019626">
    <property type="entry name" value="Stress-induced_KGG_rpt"/>
</dbReference>
<organism evidence="2">
    <name type="scientific">Siphoviridae sp. ctedO8</name>
    <dbReference type="NCBI Taxonomy" id="2827907"/>
    <lineage>
        <taxon>Viruses</taxon>
        <taxon>Duplodnaviria</taxon>
        <taxon>Heunggongvirae</taxon>
        <taxon>Uroviricota</taxon>
        <taxon>Caudoviricetes</taxon>
    </lineage>
</organism>
<protein>
    <submittedName>
        <fullName evidence="2">Uncharacterized protein</fullName>
    </submittedName>
</protein>
<proteinExistence type="predicted"/>
<name>A0A8S5T3Z0_9CAUD</name>
<accession>A0A8S5T3Z0</accession>
<evidence type="ECO:0000313" key="2">
    <source>
        <dbReference type="EMBL" id="DAF57687.1"/>
    </source>
</evidence>
<reference evidence="2" key="1">
    <citation type="journal article" date="2021" name="Proc. Natl. Acad. Sci. U.S.A.">
        <title>A Catalog of Tens of Thousands of Viruses from Human Metagenomes Reveals Hidden Associations with Chronic Diseases.</title>
        <authorList>
            <person name="Tisza M.J."/>
            <person name="Buck C.B."/>
        </authorList>
    </citation>
    <scope>NUCLEOTIDE SEQUENCE</scope>
    <source>
        <strain evidence="2">CtedO8</strain>
    </source>
</reference>
<dbReference type="EMBL" id="BK032737">
    <property type="protein sequence ID" value="DAF57687.1"/>
    <property type="molecule type" value="Genomic_DNA"/>
</dbReference>
<dbReference type="Pfam" id="PF10685">
    <property type="entry name" value="KGG"/>
    <property type="match status" value="1"/>
</dbReference>